<dbReference type="InterPro" id="IPR006059">
    <property type="entry name" value="SBP"/>
</dbReference>
<feature type="chain" id="PRO_5038601473" evidence="1">
    <location>
        <begin position="24"/>
        <end position="541"/>
    </location>
</feature>
<dbReference type="AlphaFoldDB" id="A0A9D1P747"/>
<dbReference type="Pfam" id="PF01547">
    <property type="entry name" value="SBP_bac_1"/>
    <property type="match status" value="1"/>
</dbReference>
<dbReference type="Proteomes" id="UP000886884">
    <property type="component" value="Unassembled WGS sequence"/>
</dbReference>
<dbReference type="InterPro" id="IPR050490">
    <property type="entry name" value="Bact_solute-bd_prot1"/>
</dbReference>
<organism evidence="2 3">
    <name type="scientific">Candidatus Ornithocaccomicrobium faecavium</name>
    <dbReference type="NCBI Taxonomy" id="2840890"/>
    <lineage>
        <taxon>Bacteria</taxon>
        <taxon>Bacillati</taxon>
        <taxon>Bacillota</taxon>
        <taxon>Clostridia</taxon>
        <taxon>Candidatus Ornithocaccomicrobium</taxon>
    </lineage>
</organism>
<dbReference type="EMBL" id="DVOT01000045">
    <property type="protein sequence ID" value="HIV26798.1"/>
    <property type="molecule type" value="Genomic_DNA"/>
</dbReference>
<dbReference type="SUPFAM" id="SSF53850">
    <property type="entry name" value="Periplasmic binding protein-like II"/>
    <property type="match status" value="1"/>
</dbReference>
<evidence type="ECO:0000313" key="3">
    <source>
        <dbReference type="Proteomes" id="UP000886884"/>
    </source>
</evidence>
<evidence type="ECO:0000256" key="1">
    <source>
        <dbReference type="SAM" id="SignalP"/>
    </source>
</evidence>
<sequence length="541" mass="59859">MKKLASLSLALLLTLCLAGAALAEPVITEPEMPLTDTPVTYTAMIVPHALDTGDPNEKSLYIERAETTGVNIEWTVVPSTSKAERIATTFASGDLPDLFVNMLDNTNVLTYGLAGALLPISDYLEYMPNFSSILETMPDVKAAITMPDGKIYGVPQINMWSVWPGNGVYQRSSVFINREWLDKLGLEVPTTTEEFLEVLRAFKTSDPNENGEADEIPLSFVYSGSSETPASLLYGPFGIIGMSYQMNVQDGKCFYAIQDERFIDAIQYIRTLWDEGLIDPEAFTQDASRYYAKGLEETDLYGVFVDWSGGAVVGNEKVNGADEQVLTGDEVYIPMEPLAGPNGDRIWANESNGINTNRLCIASTVENPELLCRWVDALFTPDSSIQEIWGQFGTHNLKNDDGTWTRINPPADVNADEWLLQTTTRQLPGLVTDEMVANTIVLYPDGHTGTKQDEGKYKLAMVTAPYAVEEYYPPVILSEEANERIAVLWTPIQNAMIEQEVAWCTGEGDVEAEWADFIEKLNSMGLEEVVQIYQDAYDALG</sequence>
<feature type="signal peptide" evidence="1">
    <location>
        <begin position="1"/>
        <end position="23"/>
    </location>
</feature>
<reference evidence="2" key="1">
    <citation type="submission" date="2020-10" db="EMBL/GenBank/DDBJ databases">
        <authorList>
            <person name="Gilroy R."/>
        </authorList>
    </citation>
    <scope>NUCLEOTIDE SEQUENCE</scope>
    <source>
        <strain evidence="2">CHK183-6373</strain>
    </source>
</reference>
<dbReference type="PANTHER" id="PTHR43649">
    <property type="entry name" value="ARABINOSE-BINDING PROTEIN-RELATED"/>
    <property type="match status" value="1"/>
</dbReference>
<evidence type="ECO:0000313" key="2">
    <source>
        <dbReference type="EMBL" id="HIV26798.1"/>
    </source>
</evidence>
<dbReference type="PANTHER" id="PTHR43649:SF12">
    <property type="entry name" value="DIACETYLCHITOBIOSE BINDING PROTEIN DASA"/>
    <property type="match status" value="1"/>
</dbReference>
<accession>A0A9D1P747</accession>
<comment type="caution">
    <text evidence="2">The sequence shown here is derived from an EMBL/GenBank/DDBJ whole genome shotgun (WGS) entry which is preliminary data.</text>
</comment>
<keyword evidence="1" id="KW-0732">Signal</keyword>
<name>A0A9D1P747_9FIRM</name>
<gene>
    <name evidence="2" type="ORF">IAA64_02420</name>
</gene>
<proteinExistence type="predicted"/>
<protein>
    <submittedName>
        <fullName evidence="2">Extracellular solute-binding protein</fullName>
    </submittedName>
</protein>
<reference evidence="2" key="2">
    <citation type="journal article" date="2021" name="PeerJ">
        <title>Extensive microbial diversity within the chicken gut microbiome revealed by metagenomics and culture.</title>
        <authorList>
            <person name="Gilroy R."/>
            <person name="Ravi A."/>
            <person name="Getino M."/>
            <person name="Pursley I."/>
            <person name="Horton D.L."/>
            <person name="Alikhan N.F."/>
            <person name="Baker D."/>
            <person name="Gharbi K."/>
            <person name="Hall N."/>
            <person name="Watson M."/>
            <person name="Adriaenssens E.M."/>
            <person name="Foster-Nyarko E."/>
            <person name="Jarju S."/>
            <person name="Secka A."/>
            <person name="Antonio M."/>
            <person name="Oren A."/>
            <person name="Chaudhuri R.R."/>
            <person name="La Ragione R."/>
            <person name="Hildebrand F."/>
            <person name="Pallen M.J."/>
        </authorList>
    </citation>
    <scope>NUCLEOTIDE SEQUENCE</scope>
    <source>
        <strain evidence="2">CHK183-6373</strain>
    </source>
</reference>
<dbReference type="Gene3D" id="3.40.190.10">
    <property type="entry name" value="Periplasmic binding protein-like II"/>
    <property type="match status" value="2"/>
</dbReference>